<name>A0A445FF64_GLYSO</name>
<keyword evidence="9" id="KW-1185">Reference proteome</keyword>
<evidence type="ECO:0000313" key="8">
    <source>
        <dbReference type="EMBL" id="RZB47450.1"/>
    </source>
</evidence>
<dbReference type="SMART" id="SM00543">
    <property type="entry name" value="MIF4G"/>
    <property type="match status" value="1"/>
</dbReference>
<dbReference type="Proteomes" id="UP000289340">
    <property type="component" value="Chromosome 19"/>
</dbReference>
<dbReference type="PANTHER" id="PTHR18034:SF4">
    <property type="entry name" value="NUCLEOLAR MIF4G DOMAIN-CONTAINING PROTEIN 1"/>
    <property type="match status" value="1"/>
</dbReference>
<feature type="compositionally biased region" description="Basic and acidic residues" evidence="5">
    <location>
        <begin position="130"/>
        <end position="147"/>
    </location>
</feature>
<comment type="subcellular location">
    <subcellularLocation>
        <location evidence="1">Nucleus</location>
        <location evidence="1">Nucleolus</location>
    </subcellularLocation>
</comment>
<evidence type="ECO:0000256" key="3">
    <source>
        <dbReference type="ARBA" id="ARBA00022845"/>
    </source>
</evidence>
<keyword evidence="3" id="KW-0810">Translation regulation</keyword>
<feature type="transmembrane region" description="Helical" evidence="6">
    <location>
        <begin position="534"/>
        <end position="553"/>
    </location>
</feature>
<evidence type="ECO:0000256" key="4">
    <source>
        <dbReference type="ARBA" id="ARBA00023242"/>
    </source>
</evidence>
<keyword evidence="6" id="KW-0472">Membrane</keyword>
<evidence type="ECO:0000256" key="6">
    <source>
        <dbReference type="SAM" id="Phobius"/>
    </source>
</evidence>
<feature type="region of interest" description="Disordered" evidence="5">
    <location>
        <begin position="210"/>
        <end position="240"/>
    </location>
</feature>
<accession>A0A445FF64</accession>
<sequence length="919" mass="104474">MTQDMTQVLRASKHLCHVMDNDDYSPDWQVQFYVPPYACTRSMLRKLRQCFLKKMIIDMMEELQVREPNFEKFQAQSSDLLPNLKPNNSRLPQVRSRCSPSAPAPHVHCAHYFSNLHTLFSTSLLKQIMEKQTSEQSRRERRKESRLAKNASKHQSWLLHQKSRAMKKHGNDSDSELETKSKSDTSVSPSVKEAQVEKFESYSRKYETDEEYMLSEEERGGSVAKKKKKTKGSSKSSGKSMVEMGMQLVSIAAEKDLELERKLSKKLKVKEGKLRGVDDGLNIILDGMSSAFDFIMGEGEVPGTGELSAMRLKKSLSSKKDKLSNKRIKVEAVVAVSGHVETSDEDIESDDVPDSVPSRKKHKKRKVSGQQQKDNVEDDGVGMSKPVESCGKEVKLGDAPAEVPEKKAKEKYIAPHLRARAGNEPEEHTQIRRRVRGLLNRLSESNVESITGELSLIFQSVARSVASQILTEEVLASCSSGPRGNQQYAAVFAAFVAGMACLVGVDFSAKFVASFAKCFEDEYNKEDNLSLRNLILLLSYLCIFGVCSSDLIYDFLVMVSKRLTEADVSIILTLLQCCGMKLRADDPAAMKDFILSVQNTSNKLKASSEDDNEKKNSKRMEFMLEIICDIKNNKKKPNEDSAHHTRIKKWLRKLRVDDILIRGLKWSKLLDPDKKGQWWLSGDVASSTGNVEEVANRIDKDVLETQRMLQLAAAQKMNTDARRAIFCIIMSGEDYLDAFEKLLRLELPGKQDRGIMRVLVECCLQEKVFNKYYTVLASKLCEHDKNHKFTLQFCLWDQFKDLESMPLMRSMHLAKFVAEMVASFTLSLSVLKTVDLNDITLLTPKRIMHFRILFEAILEYPENLVWNIFTRAAVTPELESFRQGLEFFIKEYIVKTNKDLTQKFKLAKRALNNVEGILM</sequence>
<dbReference type="InterPro" id="IPR003890">
    <property type="entry name" value="MIF4G-like_typ-3"/>
</dbReference>
<evidence type="ECO:0000256" key="5">
    <source>
        <dbReference type="SAM" id="MobiDB-lite"/>
    </source>
</evidence>
<dbReference type="Gene3D" id="1.25.40.180">
    <property type="match status" value="1"/>
</dbReference>
<dbReference type="PANTHER" id="PTHR18034">
    <property type="entry name" value="CELL CYCLE CONTROL PROTEIN CWF22-RELATED"/>
    <property type="match status" value="1"/>
</dbReference>
<dbReference type="FunFam" id="1.25.40.180:FF:000043">
    <property type="entry name" value="MIF4G domain-containing protein / MA3 domain-containing protein"/>
    <property type="match status" value="1"/>
</dbReference>
<keyword evidence="6" id="KW-1133">Transmembrane helix</keyword>
<evidence type="ECO:0000313" key="9">
    <source>
        <dbReference type="Proteomes" id="UP000289340"/>
    </source>
</evidence>
<feature type="compositionally biased region" description="Acidic residues" evidence="5">
    <location>
        <begin position="343"/>
        <end position="353"/>
    </location>
</feature>
<organism evidence="8 9">
    <name type="scientific">Glycine soja</name>
    <name type="common">Wild soybean</name>
    <dbReference type="NCBI Taxonomy" id="3848"/>
    <lineage>
        <taxon>Eukaryota</taxon>
        <taxon>Viridiplantae</taxon>
        <taxon>Streptophyta</taxon>
        <taxon>Embryophyta</taxon>
        <taxon>Tracheophyta</taxon>
        <taxon>Spermatophyta</taxon>
        <taxon>Magnoliopsida</taxon>
        <taxon>eudicotyledons</taxon>
        <taxon>Gunneridae</taxon>
        <taxon>Pentapetalae</taxon>
        <taxon>rosids</taxon>
        <taxon>fabids</taxon>
        <taxon>Fabales</taxon>
        <taxon>Fabaceae</taxon>
        <taxon>Papilionoideae</taxon>
        <taxon>50 kb inversion clade</taxon>
        <taxon>NPAAA clade</taxon>
        <taxon>indigoferoid/millettioid clade</taxon>
        <taxon>Phaseoleae</taxon>
        <taxon>Glycine</taxon>
        <taxon>Glycine subgen. Soja</taxon>
    </lineage>
</organism>
<protein>
    <submittedName>
        <fullName evidence="8">Nucleolar MIF4G domain-containing protein 1</fullName>
    </submittedName>
</protein>
<dbReference type="GO" id="GO:0003723">
    <property type="term" value="F:RNA binding"/>
    <property type="evidence" value="ECO:0007669"/>
    <property type="project" value="InterPro"/>
</dbReference>
<evidence type="ECO:0000256" key="2">
    <source>
        <dbReference type="ARBA" id="ARBA00006856"/>
    </source>
</evidence>
<feature type="compositionally biased region" description="Polar residues" evidence="5">
    <location>
        <begin position="81"/>
        <end position="99"/>
    </location>
</feature>
<dbReference type="InterPro" id="IPR050781">
    <property type="entry name" value="CWC22_splicing_factor"/>
</dbReference>
<dbReference type="GO" id="GO:0006417">
    <property type="term" value="P:regulation of translation"/>
    <property type="evidence" value="ECO:0007669"/>
    <property type="project" value="UniProtKB-KW"/>
</dbReference>
<proteinExistence type="inferred from homology"/>
<dbReference type="SMART" id="SM00544">
    <property type="entry name" value="MA3"/>
    <property type="match status" value="1"/>
</dbReference>
<evidence type="ECO:0000259" key="7">
    <source>
        <dbReference type="PROSITE" id="PS51366"/>
    </source>
</evidence>
<comment type="caution">
    <text evidence="8">The sequence shown here is derived from an EMBL/GenBank/DDBJ whole genome shotgun (WGS) entry which is preliminary data.</text>
</comment>
<dbReference type="EMBL" id="QZWG01000019">
    <property type="protein sequence ID" value="RZB47450.1"/>
    <property type="molecule type" value="Genomic_DNA"/>
</dbReference>
<keyword evidence="6" id="KW-0812">Transmembrane</keyword>
<dbReference type="GO" id="GO:0042274">
    <property type="term" value="P:ribosomal small subunit biogenesis"/>
    <property type="evidence" value="ECO:0007669"/>
    <property type="project" value="TreeGrafter"/>
</dbReference>
<keyword evidence="4" id="KW-0539">Nucleus</keyword>
<feature type="region of interest" description="Disordered" evidence="5">
    <location>
        <begin position="340"/>
        <end position="388"/>
    </location>
</feature>
<gene>
    <name evidence="8" type="ORF">D0Y65_051183</name>
</gene>
<dbReference type="Pfam" id="PF02854">
    <property type="entry name" value="MIF4G"/>
    <property type="match status" value="1"/>
</dbReference>
<reference evidence="8 9" key="1">
    <citation type="submission" date="2018-09" db="EMBL/GenBank/DDBJ databases">
        <title>A high-quality reference genome of wild soybean provides a powerful tool to mine soybean genomes.</title>
        <authorList>
            <person name="Xie M."/>
            <person name="Chung C.Y.L."/>
            <person name="Li M.-W."/>
            <person name="Wong F.-L."/>
            <person name="Chan T.-F."/>
            <person name="Lam H.-M."/>
        </authorList>
    </citation>
    <scope>NUCLEOTIDE SEQUENCE [LARGE SCALE GENOMIC DNA]</scope>
    <source>
        <strain evidence="9">cv. W05</strain>
        <tissue evidence="8">Hypocotyl of etiolated seedlings</tissue>
    </source>
</reference>
<dbReference type="InterPro" id="IPR016024">
    <property type="entry name" value="ARM-type_fold"/>
</dbReference>
<feature type="domain" description="MI" evidence="7">
    <location>
        <begin position="720"/>
        <end position="836"/>
    </location>
</feature>
<dbReference type="Pfam" id="PF02847">
    <property type="entry name" value="MA3"/>
    <property type="match status" value="1"/>
</dbReference>
<feature type="compositionally biased region" description="Basic and acidic residues" evidence="5">
    <location>
        <begin position="169"/>
        <end position="183"/>
    </location>
</feature>
<dbReference type="GO" id="GO:0005730">
    <property type="term" value="C:nucleolus"/>
    <property type="evidence" value="ECO:0007669"/>
    <property type="project" value="UniProtKB-SubCell"/>
</dbReference>
<dbReference type="InterPro" id="IPR003891">
    <property type="entry name" value="Initiation_fac_eIF4g_MI"/>
</dbReference>
<feature type="transmembrane region" description="Helical" evidence="6">
    <location>
        <begin position="488"/>
        <end position="513"/>
    </location>
</feature>
<dbReference type="SUPFAM" id="SSF48371">
    <property type="entry name" value="ARM repeat"/>
    <property type="match status" value="1"/>
</dbReference>
<dbReference type="AlphaFoldDB" id="A0A445FF64"/>
<comment type="similarity">
    <text evidence="2">Belongs to the CWC22 family.</text>
</comment>
<feature type="compositionally biased region" description="Basic residues" evidence="5">
    <location>
        <begin position="358"/>
        <end position="367"/>
    </location>
</feature>
<dbReference type="PROSITE" id="PS51366">
    <property type="entry name" value="MI"/>
    <property type="match status" value="1"/>
</dbReference>
<feature type="region of interest" description="Disordered" evidence="5">
    <location>
        <begin position="130"/>
        <end position="194"/>
    </location>
</feature>
<feature type="region of interest" description="Disordered" evidence="5">
    <location>
        <begin position="81"/>
        <end position="100"/>
    </location>
</feature>
<evidence type="ECO:0000256" key="1">
    <source>
        <dbReference type="ARBA" id="ARBA00004604"/>
    </source>
</evidence>